<dbReference type="AlphaFoldDB" id="W2V181"/>
<keyword evidence="2" id="KW-1185">Reference proteome</keyword>
<evidence type="ECO:0000313" key="2">
    <source>
        <dbReference type="Proteomes" id="UP000018951"/>
    </source>
</evidence>
<organism evidence="1 2">
    <name type="scientific">Candidatus Xenolissoclinum pacificiensis L6</name>
    <dbReference type="NCBI Taxonomy" id="1401685"/>
    <lineage>
        <taxon>Bacteria</taxon>
        <taxon>Pseudomonadati</taxon>
        <taxon>Pseudomonadota</taxon>
        <taxon>Alphaproteobacteria</taxon>
        <taxon>Rickettsiales</taxon>
        <taxon>Anaplasmataceae</taxon>
        <taxon>Candidatus Xenolissoclinum</taxon>
    </lineage>
</organism>
<protein>
    <submittedName>
        <fullName evidence="1">Uncharacterized protein</fullName>
    </submittedName>
</protein>
<reference evidence="1 2" key="1">
    <citation type="journal article" date="2013" name="PLoS ONE">
        <title>Bacterial endosymbiosis in a chordate host: long-term co-evolution and conservation of secondary metabolism.</title>
        <authorList>
            <person name="Kwan J.C."/>
            <person name="Schmidt E.W."/>
        </authorList>
    </citation>
    <scope>NUCLEOTIDE SEQUENCE [LARGE SCALE GENOMIC DNA]</scope>
    <source>
        <strain evidence="2">L6</strain>
    </source>
</reference>
<evidence type="ECO:0000313" key="1">
    <source>
        <dbReference type="EMBL" id="ETO91417.1"/>
    </source>
</evidence>
<name>W2V181_9RICK</name>
<dbReference type="EMBL" id="AXCJ01000005">
    <property type="protein sequence ID" value="ETO91417.1"/>
    <property type="molecule type" value="Genomic_DNA"/>
</dbReference>
<dbReference type="Proteomes" id="UP000018951">
    <property type="component" value="Unassembled WGS sequence"/>
</dbReference>
<proteinExistence type="predicted"/>
<gene>
    <name evidence="1" type="ORF">P857_332</name>
</gene>
<comment type="caution">
    <text evidence="1">The sequence shown here is derived from an EMBL/GenBank/DDBJ whole genome shotgun (WGS) entry which is preliminary data.</text>
</comment>
<accession>W2V181</accession>
<sequence>MHMRIDKAPGYFKSVQDLINNLVNQNGMVTKKYVQEALKGFYSTFDKELIDNTLLQNAGDEYLENCKTIGKKEARKKYQESLQKICDDLMLKHSNDQECQVIDTIPKRSGENKEGVVVFSQNILNPGAEELKRDESNYNLDLRTPCNLEKFIYKLHVTSKDRLQAILKDHNKTAEEKFNAQGIIMHLQEVLPDTFIDLQEIFLKEGSTELKPGTKAHFYNLHHMKTPTDLPIIYTLEFCEKEGQREVVFKVNGIPKLLEDFDLSCRTGIMVGSLYYGVEMEIEHAMASMFYDDEKNEYFHVERFTRGHIFNTYKTLDGQKLNTINQHAPMGTEASVVHCANKELLVREDLPSEYEVLGDWYKKASKTHILETGDCNVFSIIPIDTLYSSLTGEVMPYEECKEFFTQYKSLLQNAHLQVKVGNTLRFDDSLAGKLLKKQCNNILNMQEQMNRILNKKDRILLYKTTQNPNNPISLDRVFGNNYTRDIQDICEGLQRFYTPYDDLKSCLAKMMLDALYHADKKSQFHQREFLACDLPLHNVGSGKKKIGLSESLGTNEIDNISFIRKNIANPKERVIIDTYMTAPAYTDGAHETDSSLTIDKNSGLVDNGRILVTEEALQKWKDKGIFLEETQDKYVIKVFDSLKQDAKSFDLNNTRDVDALNKRICYYSVLDDIRVHSFVKSHNVLSSVMITTTVDKGRFAITEGVSLPATDHMSSVMYISEQNLRKLNDYEVDLSSCRTIVKELKYKERDPKTSITDVKNIEEVRSSPIR</sequence>